<proteinExistence type="predicted"/>
<dbReference type="AlphaFoldDB" id="A0A2H1VC99"/>
<sequence>MLRCCGCVWLPPIIFIGTHSLPLVETGSAKLCFYMERCVLWMASLLSIHRILELWSSLTSKFPTIYSNIYSFMYTIYLYVGENHPISSLALGEARGTVRLLLTNNHPVPTPAFRAGAPVNPLGSPQLRLYILTYKRIIYLGRKLPDTITAWSEDPPFFRELYSLFPKM</sequence>
<name>A0A2H1VC99_SPOFR</name>
<gene>
    <name evidence="1" type="ORF">SFRICE_007121</name>
</gene>
<evidence type="ECO:0000313" key="1">
    <source>
        <dbReference type="EMBL" id="SOQ37864.1"/>
    </source>
</evidence>
<dbReference type="EMBL" id="ODYU01001526">
    <property type="protein sequence ID" value="SOQ37864.1"/>
    <property type="molecule type" value="Genomic_DNA"/>
</dbReference>
<protein>
    <submittedName>
        <fullName evidence="1">SFRICE_007121</fullName>
    </submittedName>
</protein>
<reference evidence="1" key="1">
    <citation type="submission" date="2016-07" db="EMBL/GenBank/DDBJ databases">
        <authorList>
            <person name="Bretaudeau A."/>
        </authorList>
    </citation>
    <scope>NUCLEOTIDE SEQUENCE</scope>
    <source>
        <strain evidence="1">Rice</strain>
        <tissue evidence="1">Whole body</tissue>
    </source>
</reference>
<organism evidence="1">
    <name type="scientific">Spodoptera frugiperda</name>
    <name type="common">Fall armyworm</name>
    <dbReference type="NCBI Taxonomy" id="7108"/>
    <lineage>
        <taxon>Eukaryota</taxon>
        <taxon>Metazoa</taxon>
        <taxon>Ecdysozoa</taxon>
        <taxon>Arthropoda</taxon>
        <taxon>Hexapoda</taxon>
        <taxon>Insecta</taxon>
        <taxon>Pterygota</taxon>
        <taxon>Neoptera</taxon>
        <taxon>Endopterygota</taxon>
        <taxon>Lepidoptera</taxon>
        <taxon>Glossata</taxon>
        <taxon>Ditrysia</taxon>
        <taxon>Noctuoidea</taxon>
        <taxon>Noctuidae</taxon>
        <taxon>Amphipyrinae</taxon>
        <taxon>Spodoptera</taxon>
    </lineage>
</organism>
<accession>A0A2H1VC99</accession>